<gene>
    <name evidence="1" type="ordered locus">Ctu_09650</name>
</gene>
<dbReference type="KEGG" id="ctu:CTU_09650"/>
<sequence>MLSSMVGAPGEFSPVVAWLYTLKTEEGLRGAGRHSFLTFL</sequence>
<protein>
    <submittedName>
        <fullName evidence="1">Uncharacterized protein</fullName>
    </submittedName>
</protein>
<dbReference type="PATRIC" id="fig|693216.3.peg.924"/>
<dbReference type="HOGENOM" id="CLU_3296513_0_0_6"/>
<evidence type="ECO:0000313" key="1">
    <source>
        <dbReference type="EMBL" id="CBA28529.1"/>
    </source>
</evidence>
<dbReference type="EMBL" id="FN543093">
    <property type="protein sequence ID" value="CBA28529.1"/>
    <property type="molecule type" value="Genomic_DNA"/>
</dbReference>
<organism evidence="1 2">
    <name type="scientific">Cronobacter turicensis (strain DSM 18703 / CCUG 55852 / LMG 23827 / z3032)</name>
    <dbReference type="NCBI Taxonomy" id="693216"/>
    <lineage>
        <taxon>Bacteria</taxon>
        <taxon>Pseudomonadati</taxon>
        <taxon>Pseudomonadota</taxon>
        <taxon>Gammaproteobacteria</taxon>
        <taxon>Enterobacterales</taxon>
        <taxon>Enterobacteriaceae</taxon>
        <taxon>Cronobacter</taxon>
    </lineage>
</organism>
<dbReference type="Proteomes" id="UP000002069">
    <property type="component" value="Chromosome"/>
</dbReference>
<name>C9XX50_CROTZ</name>
<accession>C9XX50</accession>
<keyword evidence="2" id="KW-1185">Reference proteome</keyword>
<evidence type="ECO:0000313" key="2">
    <source>
        <dbReference type="Proteomes" id="UP000002069"/>
    </source>
</evidence>
<dbReference type="AlphaFoldDB" id="C9XX50"/>
<reference evidence="1 2" key="1">
    <citation type="journal article" date="2010" name="J. Bacteriol.">
        <title>Complete Genome Sequence of Cronobacter turicensis LMG 23827, a foodborne pathogen causing deaths in neonates.</title>
        <authorList>
            <person name="Stephan R."/>
            <person name="Lehner A."/>
            <person name="Tischler P."/>
            <person name="Rattei T."/>
        </authorList>
    </citation>
    <scope>NUCLEOTIDE SEQUENCE [LARGE SCALE GENOMIC DNA]</scope>
    <source>
        <strain evidence="2">DSM 18703 / CCUG 55852 / LMG 23827 / z3032</strain>
    </source>
</reference>
<proteinExistence type="predicted"/>
<reference evidence="2" key="2">
    <citation type="journal article" date="2011" name="J. Bacteriol.">
        <title>Complete genome sequence of Cronobacter turicensis LMG 23827, a food-borne pathogen causing deaths in neonates.</title>
        <authorList>
            <person name="Stephan R."/>
            <person name="Lehner A."/>
            <person name="Tischler P."/>
            <person name="Rattei T."/>
        </authorList>
    </citation>
    <scope>NUCLEOTIDE SEQUENCE [LARGE SCALE GENOMIC DNA]</scope>
    <source>
        <strain evidence="2">DSM 18703 / CCUG 55852 / LMG 23827 / z3032</strain>
    </source>
</reference>